<reference evidence="2 3" key="1">
    <citation type="submission" date="2017-09" db="EMBL/GenBank/DDBJ databases">
        <title>Depth-based differentiation of microbial function through sediment-hosted aquifers and enrichment of novel symbionts in the deep terrestrial subsurface.</title>
        <authorList>
            <person name="Probst A.J."/>
            <person name="Ladd B."/>
            <person name="Jarett J.K."/>
            <person name="Geller-Mcgrath D.E."/>
            <person name="Sieber C.M."/>
            <person name="Emerson J.B."/>
            <person name="Anantharaman K."/>
            <person name="Thomas B.C."/>
            <person name="Malmstrom R."/>
            <person name="Stieglmeier M."/>
            <person name="Klingl A."/>
            <person name="Woyke T."/>
            <person name="Ryan C.M."/>
            <person name="Banfield J.F."/>
        </authorList>
    </citation>
    <scope>NUCLEOTIDE SEQUENCE [LARGE SCALE GENOMIC DNA]</scope>
    <source>
        <strain evidence="2">CG11_big_fil_rev_8_21_14_0_20_37_11</strain>
    </source>
</reference>
<dbReference type="AlphaFoldDB" id="A0A2H0NHU1"/>
<evidence type="ECO:0000256" key="1">
    <source>
        <dbReference type="SAM" id="Phobius"/>
    </source>
</evidence>
<feature type="transmembrane region" description="Helical" evidence="1">
    <location>
        <begin position="12"/>
        <end position="36"/>
    </location>
</feature>
<dbReference type="EMBL" id="PCWS01000067">
    <property type="protein sequence ID" value="PIR08457.1"/>
    <property type="molecule type" value="Genomic_DNA"/>
</dbReference>
<name>A0A2H0NHU1_9BACT</name>
<keyword evidence="1" id="KW-0472">Membrane</keyword>
<evidence type="ECO:0008006" key="4">
    <source>
        <dbReference type="Google" id="ProtNLM"/>
    </source>
</evidence>
<dbReference type="Proteomes" id="UP000230707">
    <property type="component" value="Unassembled WGS sequence"/>
</dbReference>
<protein>
    <recommendedName>
        <fullName evidence="4">Cytochrome b561 bacterial/Ni-hydrogenase domain-containing protein</fullName>
    </recommendedName>
</protein>
<accession>A0A2H0NHU1</accession>
<feature type="transmembrane region" description="Helical" evidence="1">
    <location>
        <begin position="56"/>
        <end position="80"/>
    </location>
</feature>
<gene>
    <name evidence="2" type="ORF">COV53_02950</name>
</gene>
<organism evidence="2 3">
    <name type="scientific">Candidatus Gottesmanbacteria bacterium CG11_big_fil_rev_8_21_14_0_20_37_11</name>
    <dbReference type="NCBI Taxonomy" id="1974575"/>
    <lineage>
        <taxon>Bacteria</taxon>
        <taxon>Candidatus Gottesmaniibacteriota</taxon>
    </lineage>
</organism>
<keyword evidence="1" id="KW-0812">Transmembrane</keyword>
<evidence type="ECO:0000313" key="2">
    <source>
        <dbReference type="EMBL" id="PIR08457.1"/>
    </source>
</evidence>
<keyword evidence="1" id="KW-1133">Transmembrane helix</keyword>
<evidence type="ECO:0000313" key="3">
    <source>
        <dbReference type="Proteomes" id="UP000230707"/>
    </source>
</evidence>
<comment type="caution">
    <text evidence="2">The sequence shown here is derived from an EMBL/GenBank/DDBJ whole genome shotgun (WGS) entry which is preliminary data.</text>
</comment>
<sequence length="85" mass="9926">MKSFQLARRIHRTLVLFVVLSGLIMSITGMFMKFPILSSFMPFMNQIFVRSLHNALSSIFAMILILMMLTGGYMFVYPWIQQKWG</sequence>
<proteinExistence type="predicted"/>